<feature type="domain" description="FHA" evidence="1">
    <location>
        <begin position="19"/>
        <end position="62"/>
    </location>
</feature>
<comment type="caution">
    <text evidence="2">The sequence shown here is derived from an EMBL/GenBank/DDBJ whole genome shotgun (WGS) entry which is preliminary data.</text>
</comment>
<dbReference type="InterPro" id="IPR000253">
    <property type="entry name" value="FHA_dom"/>
</dbReference>
<organism evidence="2 3">
    <name type="scientific">Pseudomonas aegrilactucae</name>
    <dbReference type="NCBI Taxonomy" id="2854028"/>
    <lineage>
        <taxon>Bacteria</taxon>
        <taxon>Pseudomonadati</taxon>
        <taxon>Pseudomonadota</taxon>
        <taxon>Gammaproteobacteria</taxon>
        <taxon>Pseudomonadales</taxon>
        <taxon>Pseudomonadaceae</taxon>
        <taxon>Pseudomonas</taxon>
    </lineage>
</organism>
<dbReference type="InterPro" id="IPR017735">
    <property type="entry name" value="T6SS_FHA"/>
</dbReference>
<sequence length="389" mass="42278">MELVLQTQGRSKTFTRAGGVIGRDEACDWVIADAQRHVSKRHALITCQEGAFFLTDISSNGTRDGRSGAQLRKGEPQRIEQDSVFLLGSFEVRARLVSQAAADVEVGLPSAAGSIIPDDAFLDQNPFHALDQQEGEPSPLDALSALDTVVPMARQRPDYARVDRESLLVPNLVAQPQISSEAQAAPPPPPQHDERFWCAFGEALGVDLGGLDAAAREALAIKAAGLLRHSIGGLQQSLRTRSELKNELRLALTTSHRASHNPLKSAIDAGQALGLLLQASAPGQLPATQAVTQAYRDLQAHQVAMLTASRAALHGVLEHFSPRQLTLRFERGRTPLLRTAASQWRAFVRYHQALGQDDEWSERLLARDFAQAYAEQVRLIGTLHTDAQG</sequence>
<dbReference type="Pfam" id="PF20232">
    <property type="entry name" value="T6SS_FHA_C"/>
    <property type="match status" value="1"/>
</dbReference>
<proteinExistence type="predicted"/>
<reference evidence="2" key="1">
    <citation type="journal article" date="2022" name="Int. J. Syst. Evol. Microbiol.">
        <title>Pseudomonas aegrilactucae sp. nov. and Pseudomonas morbosilactucae sp. nov., pathogens causing bacterial rot of lettuce in Japan.</title>
        <authorList>
            <person name="Sawada H."/>
            <person name="Fujikawa T."/>
            <person name="Satou M."/>
        </authorList>
    </citation>
    <scope>NUCLEOTIDE SEQUENCE</scope>
    <source>
        <strain evidence="2">MAFF 301350</strain>
    </source>
</reference>
<dbReference type="RefSeq" id="WP_217976018.1">
    <property type="nucleotide sequence ID" value="NZ_JAHTBI010000046.1"/>
</dbReference>
<name>A0A9Q2XKK7_9PSED</name>
<dbReference type="NCBIfam" id="TIGR03354">
    <property type="entry name" value="VI_FHA"/>
    <property type="match status" value="1"/>
</dbReference>
<keyword evidence="3" id="KW-1185">Reference proteome</keyword>
<dbReference type="CDD" id="cd00060">
    <property type="entry name" value="FHA"/>
    <property type="match status" value="1"/>
</dbReference>
<protein>
    <submittedName>
        <fullName evidence="2">Type VI secretion system-associated FHA domain protein TagH</fullName>
    </submittedName>
</protein>
<evidence type="ECO:0000313" key="2">
    <source>
        <dbReference type="EMBL" id="MBV6287994.1"/>
    </source>
</evidence>
<reference evidence="2" key="2">
    <citation type="journal article" date="2023" name="Plant Pathol.">
        <title>Dismantling and reorganizing Pseudomonas marginalis sensu#lato.</title>
        <authorList>
            <person name="Sawada H."/>
            <person name="Fujikawa T."/>
            <person name="Satou M."/>
        </authorList>
    </citation>
    <scope>NUCLEOTIDE SEQUENCE</scope>
    <source>
        <strain evidence="2">MAFF 301350</strain>
    </source>
</reference>
<dbReference type="Pfam" id="PF00498">
    <property type="entry name" value="FHA"/>
    <property type="match status" value="1"/>
</dbReference>
<accession>A0A9Q2XKK7</accession>
<dbReference type="PROSITE" id="PS50006">
    <property type="entry name" value="FHA_DOMAIN"/>
    <property type="match status" value="1"/>
</dbReference>
<dbReference type="InterPro" id="IPR046883">
    <property type="entry name" value="T6SS_FHA_C"/>
</dbReference>
<evidence type="ECO:0000259" key="1">
    <source>
        <dbReference type="PROSITE" id="PS50006"/>
    </source>
</evidence>
<dbReference type="EMBL" id="JAHTBI010000046">
    <property type="protein sequence ID" value="MBV6287994.1"/>
    <property type="molecule type" value="Genomic_DNA"/>
</dbReference>
<evidence type="ECO:0000313" key="3">
    <source>
        <dbReference type="Proteomes" id="UP001106592"/>
    </source>
</evidence>
<dbReference type="Proteomes" id="UP001106592">
    <property type="component" value="Unassembled WGS sequence"/>
</dbReference>
<dbReference type="AlphaFoldDB" id="A0A9Q2XKK7"/>
<gene>
    <name evidence="2" type="primary">tagH</name>
    <name evidence="2" type="ORF">KUO17_13310</name>
</gene>